<evidence type="ECO:0000256" key="2">
    <source>
        <dbReference type="ARBA" id="ARBA00022723"/>
    </source>
</evidence>
<keyword evidence="8" id="KW-1185">Reference proteome</keyword>
<accession>A0ABY6I590</accession>
<dbReference type="RefSeq" id="WP_264243377.1">
    <property type="nucleotide sequence ID" value="NZ_CP107567.1"/>
</dbReference>
<evidence type="ECO:0000256" key="3">
    <source>
        <dbReference type="ARBA" id="ARBA00022801"/>
    </source>
</evidence>
<dbReference type="InterPro" id="IPR036866">
    <property type="entry name" value="RibonucZ/Hydroxyglut_hydro"/>
</dbReference>
<dbReference type="Pfam" id="PF00753">
    <property type="entry name" value="Lactamase_B"/>
    <property type="match status" value="1"/>
</dbReference>
<dbReference type="PANTHER" id="PTHR42978:SF6">
    <property type="entry name" value="QUORUM-QUENCHING LACTONASE YTNP-RELATED"/>
    <property type="match status" value="1"/>
</dbReference>
<keyword evidence="4" id="KW-0862">Zinc</keyword>
<dbReference type="Proteomes" id="UP001163878">
    <property type="component" value="Chromosome"/>
</dbReference>
<sequence>MPGHLPELPARAGIGAGDVDTVVLTHLHEDHNGWRVTADGAPVFPDADHLVQRRETDALGEEDTATTHVVRPLREAGLLRQIDGRRRIPYGRAGSLTLVPTPGHTPGHQSVLAESGTRDVVITGDVLVHAVQLADPAVAYHYEADPATAARSRRRLLEEAGERGALLATAHLRRAFVDAREGLPAPVGAGRRMRRGGDPSPDPRPARYRPAATR</sequence>
<dbReference type="Gene3D" id="3.60.15.10">
    <property type="entry name" value="Ribonuclease Z/Hydroxyacylglutathione hydrolase-like"/>
    <property type="match status" value="1"/>
</dbReference>
<organism evidence="7 8">
    <name type="scientific">Streptomyces peucetius</name>
    <dbReference type="NCBI Taxonomy" id="1950"/>
    <lineage>
        <taxon>Bacteria</taxon>
        <taxon>Bacillati</taxon>
        <taxon>Actinomycetota</taxon>
        <taxon>Actinomycetes</taxon>
        <taxon>Kitasatosporales</taxon>
        <taxon>Streptomycetaceae</taxon>
        <taxon>Streptomyces</taxon>
    </lineage>
</organism>
<evidence type="ECO:0000313" key="7">
    <source>
        <dbReference type="EMBL" id="UYQ62142.1"/>
    </source>
</evidence>
<evidence type="ECO:0000256" key="1">
    <source>
        <dbReference type="ARBA" id="ARBA00007749"/>
    </source>
</evidence>
<evidence type="ECO:0000256" key="5">
    <source>
        <dbReference type="SAM" id="MobiDB-lite"/>
    </source>
</evidence>
<evidence type="ECO:0000259" key="6">
    <source>
        <dbReference type="SMART" id="SM00849"/>
    </source>
</evidence>
<reference evidence="7" key="1">
    <citation type="submission" date="2022-10" db="EMBL/GenBank/DDBJ databases">
        <title>Cytochrome P450 Catalyzes Benzene Ring Formation in the Biosynthesis of Trialkyl-Substituted Aromatic Polyketides.</title>
        <authorList>
            <person name="Zhao E."/>
            <person name="Ge H."/>
        </authorList>
    </citation>
    <scope>NUCLEOTIDE SEQUENCE</scope>
    <source>
        <strain evidence="7">NA0869</strain>
    </source>
</reference>
<dbReference type="InterPro" id="IPR001279">
    <property type="entry name" value="Metallo-B-lactamas"/>
</dbReference>
<dbReference type="EMBL" id="CP107567">
    <property type="protein sequence ID" value="UYQ62142.1"/>
    <property type="molecule type" value="Genomic_DNA"/>
</dbReference>
<dbReference type="SMART" id="SM00849">
    <property type="entry name" value="Lactamase_B"/>
    <property type="match status" value="1"/>
</dbReference>
<name>A0ABY6I590_STRPE</name>
<keyword evidence="3" id="KW-0378">Hydrolase</keyword>
<dbReference type="PANTHER" id="PTHR42978">
    <property type="entry name" value="QUORUM-QUENCHING LACTONASE YTNP-RELATED-RELATED"/>
    <property type="match status" value="1"/>
</dbReference>
<gene>
    <name evidence="7" type="ORF">OGH68_12020</name>
</gene>
<keyword evidence="2" id="KW-0479">Metal-binding</keyword>
<evidence type="ECO:0000313" key="8">
    <source>
        <dbReference type="Proteomes" id="UP001163878"/>
    </source>
</evidence>
<feature type="domain" description="Metallo-beta-lactamase" evidence="6">
    <location>
        <begin position="9"/>
        <end position="171"/>
    </location>
</feature>
<protein>
    <submittedName>
        <fullName evidence="7">MBL fold metallo-hydrolase</fullName>
    </submittedName>
</protein>
<feature type="region of interest" description="Disordered" evidence="5">
    <location>
        <begin position="184"/>
        <end position="214"/>
    </location>
</feature>
<proteinExistence type="inferred from homology"/>
<comment type="similarity">
    <text evidence="1">Belongs to the metallo-beta-lactamase superfamily.</text>
</comment>
<dbReference type="SUPFAM" id="SSF56281">
    <property type="entry name" value="Metallo-hydrolase/oxidoreductase"/>
    <property type="match status" value="1"/>
</dbReference>
<dbReference type="InterPro" id="IPR051013">
    <property type="entry name" value="MBL_superfamily_lactonases"/>
</dbReference>
<evidence type="ECO:0000256" key="4">
    <source>
        <dbReference type="ARBA" id="ARBA00022833"/>
    </source>
</evidence>